<dbReference type="Proteomes" id="UP000580797">
    <property type="component" value="Unassembled WGS sequence"/>
</dbReference>
<dbReference type="EMBL" id="JACHDR010000001">
    <property type="protein sequence ID" value="MBB5512931.1"/>
    <property type="molecule type" value="Genomic_DNA"/>
</dbReference>
<evidence type="ECO:0000313" key="2">
    <source>
        <dbReference type="Proteomes" id="UP000580797"/>
    </source>
</evidence>
<proteinExistence type="predicted"/>
<gene>
    <name evidence="1" type="ORF">HD598_001618</name>
</gene>
<comment type="caution">
    <text evidence="1">The sequence shown here is derived from an EMBL/GenBank/DDBJ whole genome shotgun (WGS) entry which is preliminary data.</text>
</comment>
<reference evidence="1 2" key="1">
    <citation type="submission" date="2020-08" db="EMBL/GenBank/DDBJ databases">
        <title>Sequencing the genomes of 1000 actinobacteria strains.</title>
        <authorList>
            <person name="Klenk H.-P."/>
        </authorList>
    </citation>
    <scope>NUCLEOTIDE SEQUENCE [LARGE SCALE GENOMIC DNA]</scope>
    <source>
        <strain evidence="1 2">DSM 105783</strain>
    </source>
</reference>
<evidence type="ECO:0000313" key="1">
    <source>
        <dbReference type="EMBL" id="MBB5512931.1"/>
    </source>
</evidence>
<protein>
    <submittedName>
        <fullName evidence="1">Uncharacterized protein</fullName>
    </submittedName>
</protein>
<accession>A0A7W8WZ34</accession>
<organism evidence="1 2">
    <name type="scientific">Neomicrococcus aestuarii</name>
    <dbReference type="NCBI Taxonomy" id="556325"/>
    <lineage>
        <taxon>Bacteria</taxon>
        <taxon>Bacillati</taxon>
        <taxon>Actinomycetota</taxon>
        <taxon>Actinomycetes</taxon>
        <taxon>Micrococcales</taxon>
        <taxon>Micrococcaceae</taxon>
        <taxon>Neomicrococcus</taxon>
    </lineage>
</organism>
<name>A0A7W8WZ34_9MICC</name>
<dbReference type="AlphaFoldDB" id="A0A7W8WZ34"/>
<sequence length="30" mass="3164">MRLAGLDAHVTIRGQLSDVVGATDHVAFRG</sequence>